<dbReference type="EMBL" id="DS178438">
    <property type="protein sequence ID" value="EFP94088.2"/>
    <property type="molecule type" value="Genomic_DNA"/>
</dbReference>
<dbReference type="VEuPathDB" id="FungiDB:PGTG_20075"/>
<dbReference type="RefSeq" id="XP_003338507.2">
    <property type="nucleotide sequence ID" value="XM_003338459.2"/>
</dbReference>
<organism evidence="2 3">
    <name type="scientific">Puccinia graminis f. sp. tritici (strain CRL 75-36-700-3 / race SCCL)</name>
    <name type="common">Black stem rust fungus</name>
    <dbReference type="NCBI Taxonomy" id="418459"/>
    <lineage>
        <taxon>Eukaryota</taxon>
        <taxon>Fungi</taxon>
        <taxon>Dikarya</taxon>
        <taxon>Basidiomycota</taxon>
        <taxon>Pucciniomycotina</taxon>
        <taxon>Pucciniomycetes</taxon>
        <taxon>Pucciniales</taxon>
        <taxon>Pucciniaceae</taxon>
        <taxon>Puccinia</taxon>
    </lineage>
</organism>
<gene>
    <name evidence="2" type="ORF">PGTG_20075</name>
</gene>
<reference evidence="3" key="2">
    <citation type="journal article" date="2011" name="Proc. Natl. Acad. Sci. U.S.A.">
        <title>Obligate biotrophy features unraveled by the genomic analysis of rust fungi.</title>
        <authorList>
            <person name="Duplessis S."/>
            <person name="Cuomo C.A."/>
            <person name="Lin Y.-C."/>
            <person name="Aerts A."/>
            <person name="Tisserant E."/>
            <person name="Veneault-Fourrey C."/>
            <person name="Joly D.L."/>
            <person name="Hacquard S."/>
            <person name="Amselem J."/>
            <person name="Cantarel B.L."/>
            <person name="Chiu R."/>
            <person name="Coutinho P.M."/>
            <person name="Feau N."/>
            <person name="Field M."/>
            <person name="Frey P."/>
            <person name="Gelhaye E."/>
            <person name="Goldberg J."/>
            <person name="Grabherr M.G."/>
            <person name="Kodira C.D."/>
            <person name="Kohler A."/>
            <person name="Kuees U."/>
            <person name="Lindquist E.A."/>
            <person name="Lucas S.M."/>
            <person name="Mago R."/>
            <person name="Mauceli E."/>
            <person name="Morin E."/>
            <person name="Murat C."/>
            <person name="Pangilinan J.L."/>
            <person name="Park R."/>
            <person name="Pearson M."/>
            <person name="Quesneville H."/>
            <person name="Rouhier N."/>
            <person name="Sakthikumar S."/>
            <person name="Salamov A.A."/>
            <person name="Schmutz J."/>
            <person name="Selles B."/>
            <person name="Shapiro H."/>
            <person name="Tanguay P."/>
            <person name="Tuskan G.A."/>
            <person name="Henrissat B."/>
            <person name="Van de Peer Y."/>
            <person name="Rouze P."/>
            <person name="Ellis J.G."/>
            <person name="Dodds P.N."/>
            <person name="Schein J.E."/>
            <person name="Zhong S."/>
            <person name="Hamelin R.C."/>
            <person name="Grigoriev I.V."/>
            <person name="Szabo L.J."/>
            <person name="Martin F."/>
        </authorList>
    </citation>
    <scope>NUCLEOTIDE SEQUENCE [LARGE SCALE GENOMIC DNA]</scope>
    <source>
        <strain evidence="3">CRL 75-36-700-3 / race SCCL</strain>
    </source>
</reference>
<dbReference type="GeneID" id="10535780"/>
<dbReference type="KEGG" id="pgr:PGTG_20075"/>
<accession>E3LC13</accession>
<feature type="region of interest" description="Disordered" evidence="1">
    <location>
        <begin position="1"/>
        <end position="51"/>
    </location>
</feature>
<dbReference type="STRING" id="418459.E3LC13"/>
<sequence length="788" mass="90482">MGKQHRERIREHNEQTAREALERIEAENKPSPPQPDVQDNTPVSEESQESYNHQADLDVIDLAAMGPAARILETNILTGVNLDDDFDHPNLFTIPTSQFKKSYLKIEMNGLKLSENCGDALYEYDSEKKEKKTKLPNPWRKKADGKIIRHIPITLYSDDTSGNVSKKFNNHISFYFTLSGLPLHISNQKFNCHFSSTSNRATVLKILQPIVTEMNEITKTGFNAFDSTIMKEVLVTGIVLCFLGDSPMHAEITNTPNPGTSLNPCRMCDSHAEGINMRNTVDYVTKFLRINHDGSEATGNERIWNETHERTYEIYCAEIEESHAESLRKKLKYGITDSLNTRFLEESKKNLQIREKMEKLEDKEPHKLFNSILELEGFDGVKDTPVEILHVAFLASSSLNIPPINGKSFVNHIKSLVGKEFKILVQAAPFIFFQFLDPERKAIWTALCQLVPFIFITKIDNMEEYLTRLNICIKNFIYHAIKTTAQWVNKPKFHHLLHLPESIRRFGPATLFATEKFESFNGVLRNASIHSNRQSPGRDIAITFDNYYTHRFLLSGGYMYNPETETYCKASQEVLNIFLKNEVIRKSFGYNYTASNPAPPQHYPFAQTIKVLQDDKLPVPQQLIEHCSSTRIRQVRKVQIKQHEILEKGGFVVLMGISELYSMREICREKTKQFINVNEVQACINVQHNCDKGKCLIDMSKPVTVEHQETDIKTSQVLHADDKHYVINTASFHDPFQHHQVSRTNLPQISDQDMAQCVLDGLRNWDKHNFVFDQTNKEEEENIEGTAI</sequence>
<evidence type="ECO:0000313" key="2">
    <source>
        <dbReference type="EMBL" id="EFP94088.2"/>
    </source>
</evidence>
<keyword evidence="3" id="KW-1185">Reference proteome</keyword>
<dbReference type="InParanoid" id="E3LC13"/>
<dbReference type="PANTHER" id="PTHR31912">
    <property type="entry name" value="IP13529P"/>
    <property type="match status" value="1"/>
</dbReference>
<evidence type="ECO:0000256" key="1">
    <source>
        <dbReference type="SAM" id="MobiDB-lite"/>
    </source>
</evidence>
<dbReference type="Proteomes" id="UP000008783">
    <property type="component" value="Unassembled WGS sequence"/>
</dbReference>
<name>E3LC13_PUCGT</name>
<dbReference type="PANTHER" id="PTHR31912:SF34">
    <property type="entry name" value="NOTOCHORD-RELATED PROTEIN"/>
    <property type="match status" value="1"/>
</dbReference>
<evidence type="ECO:0000313" key="3">
    <source>
        <dbReference type="Proteomes" id="UP000008783"/>
    </source>
</evidence>
<proteinExistence type="predicted"/>
<feature type="compositionally biased region" description="Polar residues" evidence="1">
    <location>
        <begin position="37"/>
        <end position="51"/>
    </location>
</feature>
<dbReference type="OrthoDB" id="2505303at2759"/>
<dbReference type="AlphaFoldDB" id="E3LC13"/>
<feature type="compositionally biased region" description="Basic and acidic residues" evidence="1">
    <location>
        <begin position="8"/>
        <end position="28"/>
    </location>
</feature>
<dbReference type="HOGENOM" id="CLU_004591_1_1_1"/>
<protein>
    <submittedName>
        <fullName evidence="2">Uncharacterized protein</fullName>
    </submittedName>
</protein>
<reference key="1">
    <citation type="submission" date="2007-01" db="EMBL/GenBank/DDBJ databases">
        <title>The Genome Sequence of Puccinia graminis f. sp. tritici Strain CRL 75-36-700-3.</title>
        <authorList>
            <consortium name="The Broad Institute Genome Sequencing Platform"/>
            <person name="Birren B."/>
            <person name="Lander E."/>
            <person name="Galagan J."/>
            <person name="Nusbaum C."/>
            <person name="Devon K."/>
            <person name="Cuomo C."/>
            <person name="Jaffe D."/>
            <person name="Butler J."/>
            <person name="Alvarez P."/>
            <person name="Gnerre S."/>
            <person name="Grabherr M."/>
            <person name="Mauceli E."/>
            <person name="Brockman W."/>
            <person name="Young S."/>
            <person name="LaButti K."/>
            <person name="Sykes S."/>
            <person name="DeCaprio D."/>
            <person name="Crawford M."/>
            <person name="Koehrsen M."/>
            <person name="Engels R."/>
            <person name="Montgomery P."/>
            <person name="Pearson M."/>
            <person name="Howarth C."/>
            <person name="Larson L."/>
            <person name="White J."/>
            <person name="Zeng Q."/>
            <person name="Kodira C."/>
            <person name="Yandava C."/>
            <person name="Alvarado L."/>
            <person name="O'Leary S."/>
            <person name="Szabo L."/>
            <person name="Dean R."/>
            <person name="Schein J."/>
        </authorList>
    </citation>
    <scope>NUCLEOTIDE SEQUENCE</scope>
    <source>
        <strain>CRL 75-36-700-3</strain>
    </source>
</reference>